<dbReference type="RefSeq" id="WP_081198507.1">
    <property type="nucleotide sequence ID" value="NZ_FOCZ01000014.1"/>
</dbReference>
<sequence length="269" mass="30951">MATENNILLNDKPVFYRVEGQGQPVVLIHGFAEDGTVWEHQVEYLKSKFQLIIPDLPGSGHSPVNDITWSMEYFAECIRQIMDQENIKTASMIGHSMGGYITLAFAEMFPDRLESFGLFHSTAYADSEEKKTARRRGIEFIQQYGATKFLEQSYPNLFADVTKKRQPELVNKILARYTNFVGLALVNYYQAMMVRPDRTHVLKNFSRPVLFIMGKLDNTVPYEQVMQQSYMPGLSYIHTLEQSGHMGMWEEPELSNIFVSDFLMNGQFV</sequence>
<comment type="caution">
    <text evidence="2">The sequence shown here is derived from an EMBL/GenBank/DDBJ whole genome shotgun (WGS) entry which is preliminary data.</text>
</comment>
<gene>
    <name evidence="2" type="ORF">A4H97_27290</name>
</gene>
<evidence type="ECO:0000259" key="1">
    <source>
        <dbReference type="Pfam" id="PF00561"/>
    </source>
</evidence>
<dbReference type="SUPFAM" id="SSF53474">
    <property type="entry name" value="alpha/beta-Hydrolases"/>
    <property type="match status" value="1"/>
</dbReference>
<dbReference type="InterPro" id="IPR000073">
    <property type="entry name" value="AB_hydrolase_1"/>
</dbReference>
<evidence type="ECO:0000313" key="3">
    <source>
        <dbReference type="Proteomes" id="UP000192610"/>
    </source>
</evidence>
<dbReference type="OrthoDB" id="252464at2"/>
<proteinExistence type="predicted"/>
<evidence type="ECO:0000313" key="2">
    <source>
        <dbReference type="EMBL" id="OQP51287.1"/>
    </source>
</evidence>
<keyword evidence="2" id="KW-0378">Hydrolase</keyword>
<name>A0A1V9EYT5_9BACT</name>
<feature type="domain" description="AB hydrolase-1" evidence="1">
    <location>
        <begin position="24"/>
        <end position="121"/>
    </location>
</feature>
<dbReference type="Pfam" id="PF00561">
    <property type="entry name" value="Abhydrolase_1"/>
    <property type="match status" value="1"/>
</dbReference>
<reference evidence="3" key="1">
    <citation type="submission" date="2016-04" db="EMBL/GenBank/DDBJ databases">
        <authorList>
            <person name="Chen L."/>
            <person name="Zhuang W."/>
            <person name="Wang G."/>
        </authorList>
    </citation>
    <scope>NUCLEOTIDE SEQUENCE [LARGE SCALE GENOMIC DNA]</scope>
    <source>
        <strain evidence="3">17621</strain>
    </source>
</reference>
<dbReference type="Gene3D" id="3.40.50.1820">
    <property type="entry name" value="alpha/beta hydrolase"/>
    <property type="match status" value="1"/>
</dbReference>
<dbReference type="PANTHER" id="PTHR43798">
    <property type="entry name" value="MONOACYLGLYCEROL LIPASE"/>
    <property type="match status" value="1"/>
</dbReference>
<dbReference type="InterPro" id="IPR029058">
    <property type="entry name" value="AB_hydrolase_fold"/>
</dbReference>
<dbReference type="AlphaFoldDB" id="A0A1V9EYT5"/>
<dbReference type="EMBL" id="LVXG01000011">
    <property type="protein sequence ID" value="OQP51287.1"/>
    <property type="molecule type" value="Genomic_DNA"/>
</dbReference>
<keyword evidence="3" id="KW-1185">Reference proteome</keyword>
<accession>A0A1V9EYT5</accession>
<dbReference type="InterPro" id="IPR050266">
    <property type="entry name" value="AB_hydrolase_sf"/>
</dbReference>
<dbReference type="GO" id="GO:0016787">
    <property type="term" value="F:hydrolase activity"/>
    <property type="evidence" value="ECO:0007669"/>
    <property type="project" value="UniProtKB-KW"/>
</dbReference>
<protein>
    <submittedName>
        <fullName evidence="2">Alpha/beta hydrolase</fullName>
    </submittedName>
</protein>
<dbReference type="PRINTS" id="PR00111">
    <property type="entry name" value="ABHYDROLASE"/>
</dbReference>
<dbReference type="STRING" id="354355.SAMN05660816_05695"/>
<dbReference type="Proteomes" id="UP000192610">
    <property type="component" value="Unassembled WGS sequence"/>
</dbReference>
<organism evidence="2 3">
    <name type="scientific">Niastella yeongjuensis</name>
    <dbReference type="NCBI Taxonomy" id="354355"/>
    <lineage>
        <taxon>Bacteria</taxon>
        <taxon>Pseudomonadati</taxon>
        <taxon>Bacteroidota</taxon>
        <taxon>Chitinophagia</taxon>
        <taxon>Chitinophagales</taxon>
        <taxon>Chitinophagaceae</taxon>
        <taxon>Niastella</taxon>
    </lineage>
</organism>